<dbReference type="SMART" id="SM00710">
    <property type="entry name" value="PbH1"/>
    <property type="match status" value="10"/>
</dbReference>
<evidence type="ECO:0000259" key="1">
    <source>
        <dbReference type="SMART" id="SM00722"/>
    </source>
</evidence>
<feature type="domain" description="Carbohydrate-binding/sugar hydrolysis" evidence="1">
    <location>
        <begin position="192"/>
        <end position="364"/>
    </location>
</feature>
<feature type="domain" description="Carbohydrate-binding/sugar hydrolysis" evidence="1">
    <location>
        <begin position="38"/>
        <end position="186"/>
    </location>
</feature>
<dbReference type="STRING" id="197461.A3843_11590"/>
<dbReference type="NCBIfam" id="TIGR04247">
    <property type="entry name" value="NosD_copper_fam"/>
    <property type="match status" value="1"/>
</dbReference>
<dbReference type="Gene3D" id="2.160.20.10">
    <property type="entry name" value="Single-stranded right-handed beta-helix, Pectin lyase-like"/>
    <property type="match status" value="2"/>
</dbReference>
<comment type="caution">
    <text evidence="2">The sequence shown here is derived from an EMBL/GenBank/DDBJ whole genome shotgun (WGS) entry which is preliminary data.</text>
</comment>
<organism evidence="2 3">
    <name type="scientific">Pseudovibrio exalbescens</name>
    <dbReference type="NCBI Taxonomy" id="197461"/>
    <lineage>
        <taxon>Bacteria</taxon>
        <taxon>Pseudomonadati</taxon>
        <taxon>Pseudomonadota</taxon>
        <taxon>Alphaproteobacteria</taxon>
        <taxon>Hyphomicrobiales</taxon>
        <taxon>Stappiaceae</taxon>
        <taxon>Pseudovibrio</taxon>
    </lineage>
</organism>
<protein>
    <submittedName>
        <fullName evidence="2">Carbohydrate-binding protein</fullName>
    </submittedName>
</protein>
<evidence type="ECO:0000313" key="2">
    <source>
        <dbReference type="EMBL" id="OKL43760.1"/>
    </source>
</evidence>
<keyword evidence="3" id="KW-1185">Reference proteome</keyword>
<dbReference type="SMART" id="SM00722">
    <property type="entry name" value="CASH"/>
    <property type="match status" value="2"/>
</dbReference>
<gene>
    <name evidence="2" type="ORF">A3843_11590</name>
</gene>
<dbReference type="AlphaFoldDB" id="A0A1U7JG83"/>
<dbReference type="InterPro" id="IPR026464">
    <property type="entry name" value="NosD_copper_fam"/>
</dbReference>
<dbReference type="Proteomes" id="UP000185783">
    <property type="component" value="Unassembled WGS sequence"/>
</dbReference>
<dbReference type="InterPro" id="IPR006633">
    <property type="entry name" value="Carb-bd_sugar_hydrolysis-dom"/>
</dbReference>
<dbReference type="InterPro" id="IPR006626">
    <property type="entry name" value="PbH1"/>
</dbReference>
<dbReference type="InterPro" id="IPR007742">
    <property type="entry name" value="NosD_dom"/>
</dbReference>
<reference evidence="2 3" key="1">
    <citation type="submission" date="2016-03" db="EMBL/GenBank/DDBJ databases">
        <title>Genome sequence of Nesiotobacter sp. nov., a moderately halophilic alphaproteobacterium isolated from the Yellow Sea, China.</title>
        <authorList>
            <person name="Zhang G."/>
            <person name="Zhang R."/>
        </authorList>
    </citation>
    <scope>NUCLEOTIDE SEQUENCE [LARGE SCALE GENOMIC DNA]</scope>
    <source>
        <strain evidence="2 3">WB1-6</strain>
    </source>
</reference>
<dbReference type="EMBL" id="LVVZ01000018">
    <property type="protein sequence ID" value="OKL43760.1"/>
    <property type="molecule type" value="Genomic_DNA"/>
</dbReference>
<name>A0A1U7JG83_9HYPH</name>
<dbReference type="InterPro" id="IPR011050">
    <property type="entry name" value="Pectin_lyase_fold/virulence"/>
</dbReference>
<dbReference type="Pfam" id="PF05048">
    <property type="entry name" value="NosD"/>
    <property type="match status" value="1"/>
</dbReference>
<sequence>MQLLRLLTVLLSLGLADARALEVLLEPGSDLAGTLERIKPGGTIRLAGGVHEGPITIDKPLRFVCDDGAIVKGNGTGSVITVSSPSVLVSGCQIRGSGDRHETIDSGVQLLEGATNAVVEGNHLTENLYGIDVHGARNAQVIGNTIIGPQGHRMNRRGNGVYVWNAPGAKVIGNTIRFGRDGIFTNTSRDNVFSKNIFRDLRFAVHYMYTQDSIVSDNISIGNHLGYAIMFSKSVSVLNNASIDDRDHGIMLNYANDGVVRGNYVKGTLDRSLFIYNSHKNSINGNRFEASGTGIHFTAGSERNAIYGNAFIDNRQQVKYVGSKWVDWSQNGQGNFWSDHAAYDLNNDSIADAPYRPNDAIDRILWTQPAAKLLLGSPAVQLVRWAQKAFPATLPGGVIDRKPLMKPVNPQAMESVQ</sequence>
<proteinExistence type="predicted"/>
<dbReference type="InterPro" id="IPR012334">
    <property type="entry name" value="Pectin_lyas_fold"/>
</dbReference>
<dbReference type="NCBIfam" id="TIGR03804">
    <property type="entry name" value="para_beta_helix"/>
    <property type="match status" value="1"/>
</dbReference>
<dbReference type="RefSeq" id="WP_028481520.1">
    <property type="nucleotide sequence ID" value="NZ_LVVZ01000018.1"/>
</dbReference>
<evidence type="ECO:0000313" key="3">
    <source>
        <dbReference type="Proteomes" id="UP000185783"/>
    </source>
</evidence>
<accession>A0A1U7JG83</accession>
<dbReference type="SUPFAM" id="SSF51126">
    <property type="entry name" value="Pectin lyase-like"/>
    <property type="match status" value="1"/>
</dbReference>
<dbReference type="InterPro" id="IPR022441">
    <property type="entry name" value="Para_beta_helix_rpt-2"/>
</dbReference>